<evidence type="ECO:0000256" key="2">
    <source>
        <dbReference type="ARBA" id="ARBA00035032"/>
    </source>
</evidence>
<dbReference type="InterPro" id="IPR003165">
    <property type="entry name" value="Piwi"/>
</dbReference>
<dbReference type="SMART" id="SM00950">
    <property type="entry name" value="Piwi"/>
    <property type="match status" value="1"/>
</dbReference>
<dbReference type="Pfam" id="PF02171">
    <property type="entry name" value="Piwi"/>
    <property type="match status" value="1"/>
</dbReference>
<name>A0A433VCA7_9CYAN</name>
<comment type="similarity">
    <text evidence="1">Belongs to the argonaute family. Long pAgo subfamily.</text>
</comment>
<proteinExistence type="inferred from homology"/>
<evidence type="ECO:0000259" key="3">
    <source>
        <dbReference type="PROSITE" id="PS50822"/>
    </source>
</evidence>
<accession>A0A433VCA7</accession>
<dbReference type="Gene3D" id="3.30.420.10">
    <property type="entry name" value="Ribonuclease H-like superfamily/Ribonuclease H"/>
    <property type="match status" value="1"/>
</dbReference>
<keyword evidence="5" id="KW-1185">Reference proteome</keyword>
<evidence type="ECO:0000313" key="5">
    <source>
        <dbReference type="Proteomes" id="UP000271624"/>
    </source>
</evidence>
<dbReference type="Proteomes" id="UP000271624">
    <property type="component" value="Unassembled WGS sequence"/>
</dbReference>
<reference evidence="4" key="1">
    <citation type="submission" date="2018-12" db="EMBL/GenBank/DDBJ databases">
        <authorList>
            <person name="Will S."/>
            <person name="Neumann-Schaal M."/>
            <person name="Henke P."/>
        </authorList>
    </citation>
    <scope>NUCLEOTIDE SEQUENCE</scope>
    <source>
        <strain evidence="4">PCC 7102</strain>
    </source>
</reference>
<gene>
    <name evidence="4" type="ORF">DSM106972_052880</name>
</gene>
<feature type="domain" description="Piwi" evidence="3">
    <location>
        <begin position="443"/>
        <end position="752"/>
    </location>
</feature>
<organism evidence="4 5">
    <name type="scientific">Dulcicalothrix desertica PCC 7102</name>
    <dbReference type="NCBI Taxonomy" id="232991"/>
    <lineage>
        <taxon>Bacteria</taxon>
        <taxon>Bacillati</taxon>
        <taxon>Cyanobacteriota</taxon>
        <taxon>Cyanophyceae</taxon>
        <taxon>Nostocales</taxon>
        <taxon>Calotrichaceae</taxon>
        <taxon>Dulcicalothrix</taxon>
    </lineage>
</organism>
<evidence type="ECO:0000313" key="4">
    <source>
        <dbReference type="EMBL" id="RUT03649.1"/>
    </source>
</evidence>
<dbReference type="RefSeq" id="WP_127083576.1">
    <property type="nucleotide sequence ID" value="NZ_RSCL01000013.1"/>
</dbReference>
<dbReference type="GO" id="GO:0003676">
    <property type="term" value="F:nucleic acid binding"/>
    <property type="evidence" value="ECO:0007669"/>
    <property type="project" value="InterPro"/>
</dbReference>
<dbReference type="Gene3D" id="3.40.50.2300">
    <property type="match status" value="1"/>
</dbReference>
<dbReference type="SUPFAM" id="SSF53098">
    <property type="entry name" value="Ribonuclease H-like"/>
    <property type="match status" value="1"/>
</dbReference>
<evidence type="ECO:0000256" key="1">
    <source>
        <dbReference type="ARBA" id="ARBA00035012"/>
    </source>
</evidence>
<dbReference type="InterPro" id="IPR036397">
    <property type="entry name" value="RNaseH_sf"/>
</dbReference>
<dbReference type="InterPro" id="IPR012337">
    <property type="entry name" value="RNaseH-like_sf"/>
</dbReference>
<dbReference type="AlphaFoldDB" id="A0A433VCA7"/>
<reference evidence="4" key="2">
    <citation type="journal article" date="2019" name="Genome Biol. Evol.">
        <title>Day and night: Metabolic profiles and evolutionary relationships of six axenic non-marine cyanobacteria.</title>
        <authorList>
            <person name="Will S.E."/>
            <person name="Henke P."/>
            <person name="Boedeker C."/>
            <person name="Huang S."/>
            <person name="Brinkmann H."/>
            <person name="Rohde M."/>
            <person name="Jarek M."/>
            <person name="Friedl T."/>
            <person name="Seufert S."/>
            <person name="Schumacher M."/>
            <person name="Overmann J."/>
            <person name="Neumann-Schaal M."/>
            <person name="Petersen J."/>
        </authorList>
    </citation>
    <scope>NUCLEOTIDE SEQUENCE [LARGE SCALE GENOMIC DNA]</scope>
    <source>
        <strain evidence="4">PCC 7102</strain>
    </source>
</reference>
<comment type="caution">
    <text evidence="4">The sequence shown here is derived from an EMBL/GenBank/DDBJ whole genome shotgun (WGS) entry which is preliminary data.</text>
</comment>
<protein>
    <recommendedName>
        <fullName evidence="2">Protein argonaute</fullName>
    </recommendedName>
</protein>
<dbReference type="OrthoDB" id="580851at2"/>
<dbReference type="PROSITE" id="PS50822">
    <property type="entry name" value="PIWI"/>
    <property type="match status" value="1"/>
</dbReference>
<sequence length="772" mass="87582">MSISLNGFKIELSAQTFKAYVQELPNNQEIKSIREALGSEWFSYWREGKVYGIPNVTTVQTPFGQPEELVCNEHLQLLANRISDLLPSIFKAYKPLKYKPFIFLAQKEEKELVSAITNKIKGLPEIISSFKIFPKYILEPKIFAIHNDEAGLGLFLRLKTSWQIQASLTLLQSEGVDLQNLYVVRRSRVQGQRRLVGRIDRLVNDVVHLSESFDQIDSINEAEVLLEGSKASFSRCLKTILGGRYANFESARTEQESKLLIGPAVDTTLDEMRAFLVSKSPLNIASGLEGMIGSRIEVINTQEYQSVISASSIEYCFDAARTKRHHYPWVGIDKYGPFSRENFSKKTPEIIVFFPDTAQGAVEKFIWALHHGISIKEIDEYGYVEKETSRYTGGFAKIFGLVNPKFTLQPIPWFHNTNKPPATVYKDAIEQVLAHREVMPDAAIVVLFDTHERLPDKMNPYLNSKALLLMAGVPVQNILLSKISQPHKELQYTLQNLTVALYAKMNGTPWTVDHDQTISDELVIGVGTCELSGSRFTKRQRFVGITTVFRADGNYLLGNLSKECTYDEYPEELRNSTLSILQEIKNQNNWRPGDTIRLVFHAARALKNVDIAEIIAQCVAQVGEHQNIEFAFLTISHDHPFTVLDKSQRGIVKNSIRKGIYAPERGTIVQLGRYTRLLSTSSPRLMKRPTTPLPTPLLIHLHPQSTYYDLTYLSEQVLKFTSLSWKSLFPAPDPVTIYYSDLIAGLLARLSNVRGWSPQMLNIKLRASKWFL</sequence>
<dbReference type="EMBL" id="RSCL01000013">
    <property type="protein sequence ID" value="RUT03649.1"/>
    <property type="molecule type" value="Genomic_DNA"/>
</dbReference>